<reference evidence="2" key="1">
    <citation type="submission" date="2022-06" db="EMBL/GenBank/DDBJ databases">
        <authorList>
            <consortium name="SYNGENTA / RWTH Aachen University"/>
        </authorList>
    </citation>
    <scope>NUCLEOTIDE SEQUENCE</scope>
</reference>
<feature type="region of interest" description="Disordered" evidence="1">
    <location>
        <begin position="1"/>
        <end position="28"/>
    </location>
</feature>
<feature type="compositionally biased region" description="Basic and acidic residues" evidence="1">
    <location>
        <begin position="13"/>
        <end position="28"/>
    </location>
</feature>
<gene>
    <name evidence="2" type="ORF">PPACK8108_LOCUS827</name>
</gene>
<sequence>MTPLLKLSGSDQNHQEKSQRADGDDGKDNQELAEKVLKKVETLEQCLLNHQTINSIQSLNYFQRSTEIFHIRSITSAKVNNNSNKRTSIVSINLDSSSSSSSRPSFHNLTNNTQPIRFISDPENLIKSNQRLSPITQLVIQLLPQPIKTGQQPHNP</sequence>
<comment type="caution">
    <text evidence="2">The sequence shown here is derived from an EMBL/GenBank/DDBJ whole genome shotgun (WGS) entry which is preliminary data.</text>
</comment>
<protein>
    <submittedName>
        <fullName evidence="2">Uncharacterized protein</fullName>
    </submittedName>
</protein>
<keyword evidence="3" id="KW-1185">Reference proteome</keyword>
<dbReference type="EMBL" id="CALTRL010000115">
    <property type="protein sequence ID" value="CAH7666474.1"/>
    <property type="molecule type" value="Genomic_DNA"/>
</dbReference>
<proteinExistence type="predicted"/>
<evidence type="ECO:0000313" key="2">
    <source>
        <dbReference type="EMBL" id="CAH7666474.1"/>
    </source>
</evidence>
<dbReference type="AlphaFoldDB" id="A0AAV0AGQ7"/>
<evidence type="ECO:0000256" key="1">
    <source>
        <dbReference type="SAM" id="MobiDB-lite"/>
    </source>
</evidence>
<name>A0AAV0AGQ7_PHAPC</name>
<dbReference type="Proteomes" id="UP001153365">
    <property type="component" value="Unassembled WGS sequence"/>
</dbReference>
<accession>A0AAV0AGQ7</accession>
<evidence type="ECO:0000313" key="3">
    <source>
        <dbReference type="Proteomes" id="UP001153365"/>
    </source>
</evidence>
<organism evidence="2 3">
    <name type="scientific">Phakopsora pachyrhizi</name>
    <name type="common">Asian soybean rust disease fungus</name>
    <dbReference type="NCBI Taxonomy" id="170000"/>
    <lineage>
        <taxon>Eukaryota</taxon>
        <taxon>Fungi</taxon>
        <taxon>Dikarya</taxon>
        <taxon>Basidiomycota</taxon>
        <taxon>Pucciniomycotina</taxon>
        <taxon>Pucciniomycetes</taxon>
        <taxon>Pucciniales</taxon>
        <taxon>Phakopsoraceae</taxon>
        <taxon>Phakopsora</taxon>
    </lineage>
</organism>